<keyword evidence="2" id="KW-1185">Reference proteome</keyword>
<dbReference type="EMBL" id="AVOT02003902">
    <property type="protein sequence ID" value="MBW0474887.1"/>
    <property type="molecule type" value="Genomic_DNA"/>
</dbReference>
<evidence type="ECO:0000313" key="2">
    <source>
        <dbReference type="Proteomes" id="UP000765509"/>
    </source>
</evidence>
<sequence>MPHSLEDTETAFSINLHGRSQVKGTLQSYLRITMVEARLFVPKEPITMWDDKQSCINTAHGDCNFNNKRMKHVDIQLHFIK</sequence>
<reference evidence="1" key="1">
    <citation type="submission" date="2021-03" db="EMBL/GenBank/DDBJ databases">
        <title>Draft genome sequence of rust myrtle Austropuccinia psidii MF-1, a brazilian biotype.</title>
        <authorList>
            <person name="Quecine M.C."/>
            <person name="Pachon D.M.R."/>
            <person name="Bonatelli M.L."/>
            <person name="Correr F.H."/>
            <person name="Franceschini L.M."/>
            <person name="Leite T.F."/>
            <person name="Margarido G.R.A."/>
            <person name="Almeida C.A."/>
            <person name="Ferrarezi J.A."/>
            <person name="Labate C.A."/>
        </authorList>
    </citation>
    <scope>NUCLEOTIDE SEQUENCE</scope>
    <source>
        <strain evidence="1">MF-1</strain>
    </source>
</reference>
<accession>A0A9Q3C1Y6</accession>
<proteinExistence type="predicted"/>
<gene>
    <name evidence="1" type="ORF">O181_014602</name>
</gene>
<evidence type="ECO:0000313" key="1">
    <source>
        <dbReference type="EMBL" id="MBW0474887.1"/>
    </source>
</evidence>
<name>A0A9Q3C1Y6_9BASI</name>
<dbReference type="Proteomes" id="UP000765509">
    <property type="component" value="Unassembled WGS sequence"/>
</dbReference>
<dbReference type="OrthoDB" id="3214708at2759"/>
<organism evidence="1 2">
    <name type="scientific">Austropuccinia psidii MF-1</name>
    <dbReference type="NCBI Taxonomy" id="1389203"/>
    <lineage>
        <taxon>Eukaryota</taxon>
        <taxon>Fungi</taxon>
        <taxon>Dikarya</taxon>
        <taxon>Basidiomycota</taxon>
        <taxon>Pucciniomycotina</taxon>
        <taxon>Pucciniomycetes</taxon>
        <taxon>Pucciniales</taxon>
        <taxon>Sphaerophragmiaceae</taxon>
        <taxon>Austropuccinia</taxon>
    </lineage>
</organism>
<comment type="caution">
    <text evidence="1">The sequence shown here is derived from an EMBL/GenBank/DDBJ whole genome shotgun (WGS) entry which is preliminary data.</text>
</comment>
<protein>
    <submittedName>
        <fullName evidence="1">Uncharacterized protein</fullName>
    </submittedName>
</protein>
<dbReference type="AlphaFoldDB" id="A0A9Q3C1Y6"/>